<feature type="signal peptide" evidence="1">
    <location>
        <begin position="1"/>
        <end position="19"/>
    </location>
</feature>
<proteinExistence type="predicted"/>
<evidence type="ECO:0000313" key="2">
    <source>
        <dbReference type="EMBL" id="GAA4365840.1"/>
    </source>
</evidence>
<reference evidence="3" key="1">
    <citation type="journal article" date="2019" name="Int. J. Syst. Evol. Microbiol.">
        <title>The Global Catalogue of Microorganisms (GCM) 10K type strain sequencing project: providing services to taxonomists for standard genome sequencing and annotation.</title>
        <authorList>
            <consortium name="The Broad Institute Genomics Platform"/>
            <consortium name="The Broad Institute Genome Sequencing Center for Infectious Disease"/>
            <person name="Wu L."/>
            <person name="Ma J."/>
        </authorList>
    </citation>
    <scope>NUCLEOTIDE SEQUENCE [LARGE SCALE GENOMIC DNA]</scope>
    <source>
        <strain evidence="3">JCM 17923</strain>
    </source>
</reference>
<evidence type="ECO:0000256" key="1">
    <source>
        <dbReference type="SAM" id="SignalP"/>
    </source>
</evidence>
<evidence type="ECO:0000313" key="3">
    <source>
        <dbReference type="Proteomes" id="UP001501153"/>
    </source>
</evidence>
<dbReference type="EMBL" id="BAABGZ010000075">
    <property type="protein sequence ID" value="GAA4365840.1"/>
    <property type="molecule type" value="Genomic_DNA"/>
</dbReference>
<dbReference type="RefSeq" id="WP_345237557.1">
    <property type="nucleotide sequence ID" value="NZ_BAABGZ010000075.1"/>
</dbReference>
<gene>
    <name evidence="2" type="ORF">GCM10023185_36480</name>
</gene>
<sequence>MRYLFVLLLTVCANSEAFAQSILTIAEARSFLAKSQSSIEAVLTTKCIKPSEGTESIAQEFAQNELCSKARFQAEILVKSG</sequence>
<keyword evidence="1" id="KW-0732">Signal</keyword>
<feature type="chain" id="PRO_5046775274" evidence="1">
    <location>
        <begin position="20"/>
        <end position="81"/>
    </location>
</feature>
<dbReference type="Proteomes" id="UP001501153">
    <property type="component" value="Unassembled WGS sequence"/>
</dbReference>
<keyword evidence="3" id="KW-1185">Reference proteome</keyword>
<accession>A0ABP8IPW8</accession>
<name>A0ABP8IPW8_9BACT</name>
<comment type="caution">
    <text evidence="2">The sequence shown here is derived from an EMBL/GenBank/DDBJ whole genome shotgun (WGS) entry which is preliminary data.</text>
</comment>
<organism evidence="2 3">
    <name type="scientific">Hymenobacter saemangeumensis</name>
    <dbReference type="NCBI Taxonomy" id="1084522"/>
    <lineage>
        <taxon>Bacteria</taxon>
        <taxon>Pseudomonadati</taxon>
        <taxon>Bacteroidota</taxon>
        <taxon>Cytophagia</taxon>
        <taxon>Cytophagales</taxon>
        <taxon>Hymenobacteraceae</taxon>
        <taxon>Hymenobacter</taxon>
    </lineage>
</organism>
<protein>
    <submittedName>
        <fullName evidence="2">Uncharacterized protein</fullName>
    </submittedName>
</protein>